<dbReference type="AlphaFoldDB" id="A0A9P5Z0K0"/>
<dbReference type="Proteomes" id="UP000807469">
    <property type="component" value="Unassembled WGS sequence"/>
</dbReference>
<name>A0A9P5Z0K0_9AGAR</name>
<dbReference type="EMBL" id="MU155233">
    <property type="protein sequence ID" value="KAF9478483.1"/>
    <property type="molecule type" value="Genomic_DNA"/>
</dbReference>
<reference evidence="2" key="1">
    <citation type="submission" date="2020-11" db="EMBL/GenBank/DDBJ databases">
        <authorList>
            <consortium name="DOE Joint Genome Institute"/>
            <person name="Ahrendt S."/>
            <person name="Riley R."/>
            <person name="Andreopoulos W."/>
            <person name="Labutti K."/>
            <person name="Pangilinan J."/>
            <person name="Ruiz-Duenas F.J."/>
            <person name="Barrasa J.M."/>
            <person name="Sanchez-Garcia M."/>
            <person name="Camarero S."/>
            <person name="Miyauchi S."/>
            <person name="Serrano A."/>
            <person name="Linde D."/>
            <person name="Babiker R."/>
            <person name="Drula E."/>
            <person name="Ayuso-Fernandez I."/>
            <person name="Pacheco R."/>
            <person name="Padilla G."/>
            <person name="Ferreira P."/>
            <person name="Barriuso J."/>
            <person name="Kellner H."/>
            <person name="Castanera R."/>
            <person name="Alfaro M."/>
            <person name="Ramirez L."/>
            <person name="Pisabarro A.G."/>
            <person name="Kuo A."/>
            <person name="Tritt A."/>
            <person name="Lipzen A."/>
            <person name="He G."/>
            <person name="Yan M."/>
            <person name="Ng V."/>
            <person name="Cullen D."/>
            <person name="Martin F."/>
            <person name="Rosso M.-N."/>
            <person name="Henrissat B."/>
            <person name="Hibbett D."/>
            <person name="Martinez A.T."/>
            <person name="Grigoriev I.V."/>
        </authorList>
    </citation>
    <scope>NUCLEOTIDE SEQUENCE</scope>
    <source>
        <strain evidence="2">CIRM-BRFM 674</strain>
    </source>
</reference>
<feature type="region of interest" description="Disordered" evidence="1">
    <location>
        <begin position="204"/>
        <end position="229"/>
    </location>
</feature>
<organism evidence="2 3">
    <name type="scientific">Pholiota conissans</name>
    <dbReference type="NCBI Taxonomy" id="109636"/>
    <lineage>
        <taxon>Eukaryota</taxon>
        <taxon>Fungi</taxon>
        <taxon>Dikarya</taxon>
        <taxon>Basidiomycota</taxon>
        <taxon>Agaricomycotina</taxon>
        <taxon>Agaricomycetes</taxon>
        <taxon>Agaricomycetidae</taxon>
        <taxon>Agaricales</taxon>
        <taxon>Agaricineae</taxon>
        <taxon>Strophariaceae</taxon>
        <taxon>Pholiota</taxon>
    </lineage>
</organism>
<evidence type="ECO:0000313" key="2">
    <source>
        <dbReference type="EMBL" id="KAF9478483.1"/>
    </source>
</evidence>
<gene>
    <name evidence="2" type="ORF">BDN70DRAFT_879919</name>
</gene>
<evidence type="ECO:0000256" key="1">
    <source>
        <dbReference type="SAM" id="MobiDB-lite"/>
    </source>
</evidence>
<protein>
    <submittedName>
        <fullName evidence="2">Uncharacterized protein</fullName>
    </submittedName>
</protein>
<keyword evidence="3" id="KW-1185">Reference proteome</keyword>
<sequence length="302" mass="33245">MELSTNPFYTHSSVPDTLDILAGGIIFYLKLLADTHDSSDADPAASKQELENIGKEYGSVFSLVAKCLHDEIPSDSESSVPSLVFYHVAILLQRVVCRMTIPFNSNIIPMDGLLKEGLTTLLQAVAHCRDRMKGRRNEPLETLFEGSDLFHSEKLEKTVLEDISRFSDAWWTEIFKGYERLGLYDPKTMAPSVPLDNAIQPPMSNSTSSLEVAALSPATTSGRHLPENKAAATSVRYSLDNLRNTDSDTFPSDQADRRPVTGIEAEQPCSLDSSQAGFIATGDVLPRDSARGYSIINMDARR</sequence>
<proteinExistence type="predicted"/>
<accession>A0A9P5Z0K0</accession>
<evidence type="ECO:0000313" key="3">
    <source>
        <dbReference type="Proteomes" id="UP000807469"/>
    </source>
</evidence>
<comment type="caution">
    <text evidence="2">The sequence shown here is derived from an EMBL/GenBank/DDBJ whole genome shotgun (WGS) entry which is preliminary data.</text>
</comment>